<evidence type="ECO:0000313" key="3">
    <source>
        <dbReference type="Proteomes" id="UP001279410"/>
    </source>
</evidence>
<evidence type="ECO:0000313" key="2">
    <source>
        <dbReference type="EMBL" id="GLD73122.1"/>
    </source>
</evidence>
<feature type="region of interest" description="Disordered" evidence="1">
    <location>
        <begin position="43"/>
        <end position="98"/>
    </location>
</feature>
<name>A0AAD3NEP1_LATJO</name>
<keyword evidence="3" id="KW-1185">Reference proteome</keyword>
<evidence type="ECO:0000256" key="1">
    <source>
        <dbReference type="SAM" id="MobiDB-lite"/>
    </source>
</evidence>
<dbReference type="AlphaFoldDB" id="A0AAD3NEP1"/>
<reference evidence="2" key="1">
    <citation type="submission" date="2022-08" db="EMBL/GenBank/DDBJ databases">
        <title>Genome sequencing of akame (Lates japonicus).</title>
        <authorList>
            <person name="Hashiguchi Y."/>
            <person name="Takahashi H."/>
        </authorList>
    </citation>
    <scope>NUCLEOTIDE SEQUENCE</scope>
    <source>
        <strain evidence="2">Kochi</strain>
    </source>
</reference>
<gene>
    <name evidence="2" type="ORF">AKAME5_002444700</name>
</gene>
<protein>
    <submittedName>
        <fullName evidence="2">Calmodulin-regulated spectrin-associated protein 1</fullName>
    </submittedName>
</protein>
<dbReference type="Proteomes" id="UP001279410">
    <property type="component" value="Unassembled WGS sequence"/>
</dbReference>
<comment type="caution">
    <text evidence="2">The sequence shown here is derived from an EMBL/GenBank/DDBJ whole genome shotgun (WGS) entry which is preliminary data.</text>
</comment>
<organism evidence="2 3">
    <name type="scientific">Lates japonicus</name>
    <name type="common">Japanese lates</name>
    <dbReference type="NCBI Taxonomy" id="270547"/>
    <lineage>
        <taxon>Eukaryota</taxon>
        <taxon>Metazoa</taxon>
        <taxon>Chordata</taxon>
        <taxon>Craniata</taxon>
        <taxon>Vertebrata</taxon>
        <taxon>Euteleostomi</taxon>
        <taxon>Actinopterygii</taxon>
        <taxon>Neopterygii</taxon>
        <taxon>Teleostei</taxon>
        <taxon>Neoteleostei</taxon>
        <taxon>Acanthomorphata</taxon>
        <taxon>Carangaria</taxon>
        <taxon>Carangaria incertae sedis</taxon>
        <taxon>Centropomidae</taxon>
        <taxon>Lates</taxon>
    </lineage>
</organism>
<feature type="compositionally biased region" description="Basic and acidic residues" evidence="1">
    <location>
        <begin position="61"/>
        <end position="78"/>
    </location>
</feature>
<sequence>MLMKQNVQFPLVQLLSPGDENSDSKAGASFHYVEHLTGLARHRNPKLSSGGLRSRLIRAKNSKEPKAAGPQDHTHPECVRGVTTSRQLAGAGPQGRAA</sequence>
<accession>A0AAD3NEP1</accession>
<proteinExistence type="predicted"/>
<dbReference type="EMBL" id="BRZM01001412">
    <property type="protein sequence ID" value="GLD73122.1"/>
    <property type="molecule type" value="Genomic_DNA"/>
</dbReference>